<keyword evidence="5" id="KW-0963">Cytoplasm</keyword>
<comment type="function">
    <text evidence="13">Catalyzes the hydrolysis of the vinyl ether bond of choline or ethanolamine lysoplasmalogens, forming fatty aldehyde and glycerophosphocholine or glycerophosphoethanolamine, respectively and is specific for the sn-2-deacylated (lyso) form of plasmalogen.</text>
</comment>
<evidence type="ECO:0000313" key="20">
    <source>
        <dbReference type="Proteomes" id="UP000053240"/>
    </source>
</evidence>
<comment type="subcellular location">
    <subcellularLocation>
        <location evidence="2">Cytoplasm</location>
    </subcellularLocation>
    <subcellularLocation>
        <location evidence="1">Endoplasmic reticulum membrane</location>
        <topology evidence="1">Multi-pass membrane protein</topology>
    </subcellularLocation>
</comment>
<gene>
    <name evidence="19" type="ORF">RR48_04215</name>
</gene>
<evidence type="ECO:0000256" key="14">
    <source>
        <dbReference type="ARBA" id="ARBA00039876"/>
    </source>
</evidence>
<evidence type="ECO:0000256" key="18">
    <source>
        <dbReference type="SAM" id="Phobius"/>
    </source>
</evidence>
<dbReference type="InParanoid" id="A0A0N1PIB9"/>
<feature type="transmembrane region" description="Helical" evidence="18">
    <location>
        <begin position="52"/>
        <end position="71"/>
    </location>
</feature>
<reference evidence="19 20" key="1">
    <citation type="journal article" date="2015" name="Nat. Commun.">
        <title>Outbred genome sequencing and CRISPR/Cas9 gene editing in butterflies.</title>
        <authorList>
            <person name="Li X."/>
            <person name="Fan D."/>
            <person name="Zhang W."/>
            <person name="Liu G."/>
            <person name="Zhang L."/>
            <person name="Zhao L."/>
            <person name="Fang X."/>
            <person name="Chen L."/>
            <person name="Dong Y."/>
            <person name="Chen Y."/>
            <person name="Ding Y."/>
            <person name="Zhao R."/>
            <person name="Feng M."/>
            <person name="Zhu Y."/>
            <person name="Feng Y."/>
            <person name="Jiang X."/>
            <person name="Zhu D."/>
            <person name="Xiang H."/>
            <person name="Feng X."/>
            <person name="Li S."/>
            <person name="Wang J."/>
            <person name="Zhang G."/>
            <person name="Kronforst M.R."/>
            <person name="Wang W."/>
        </authorList>
    </citation>
    <scope>NUCLEOTIDE SEQUENCE [LARGE SCALE GENOMIC DNA]</scope>
    <source>
        <strain evidence="19">Ya'a_city_454_Pm</strain>
        <tissue evidence="19">Whole body</tissue>
    </source>
</reference>
<evidence type="ECO:0000256" key="2">
    <source>
        <dbReference type="ARBA" id="ARBA00004496"/>
    </source>
</evidence>
<keyword evidence="10" id="KW-0443">Lipid metabolism</keyword>
<evidence type="ECO:0000256" key="1">
    <source>
        <dbReference type="ARBA" id="ARBA00004477"/>
    </source>
</evidence>
<comment type="catalytic activity">
    <reaction evidence="17">
        <text>a 1-O-(1Z-alkenyl)-sn-glycero-3-phosphocholine + H2O = a 2,3-saturated aldehyde + sn-glycerol 3-phosphocholine</text>
        <dbReference type="Rhea" id="RHEA:22544"/>
        <dbReference type="ChEBI" id="CHEBI:15377"/>
        <dbReference type="ChEBI" id="CHEBI:16870"/>
        <dbReference type="ChEBI" id="CHEBI:73359"/>
        <dbReference type="ChEBI" id="CHEBI:77287"/>
        <dbReference type="EC" id="3.3.2.2"/>
    </reaction>
</comment>
<dbReference type="GO" id="GO:0006629">
    <property type="term" value="P:lipid metabolic process"/>
    <property type="evidence" value="ECO:0007669"/>
    <property type="project" value="UniProtKB-KW"/>
</dbReference>
<comment type="subunit">
    <text evidence="4">Homodimer.</text>
</comment>
<evidence type="ECO:0000256" key="17">
    <source>
        <dbReference type="ARBA" id="ARBA00049560"/>
    </source>
</evidence>
<evidence type="ECO:0000256" key="9">
    <source>
        <dbReference type="ARBA" id="ARBA00022989"/>
    </source>
</evidence>
<dbReference type="Proteomes" id="UP000053240">
    <property type="component" value="Unassembled WGS sequence"/>
</dbReference>
<evidence type="ECO:0000256" key="8">
    <source>
        <dbReference type="ARBA" id="ARBA00022824"/>
    </source>
</evidence>
<organism evidence="19 20">
    <name type="scientific">Papilio machaon</name>
    <name type="common">Old World swallowtail butterfly</name>
    <dbReference type="NCBI Taxonomy" id="76193"/>
    <lineage>
        <taxon>Eukaryota</taxon>
        <taxon>Metazoa</taxon>
        <taxon>Ecdysozoa</taxon>
        <taxon>Arthropoda</taxon>
        <taxon>Hexapoda</taxon>
        <taxon>Insecta</taxon>
        <taxon>Pterygota</taxon>
        <taxon>Neoptera</taxon>
        <taxon>Endopterygota</taxon>
        <taxon>Lepidoptera</taxon>
        <taxon>Glossata</taxon>
        <taxon>Ditrysia</taxon>
        <taxon>Papilionoidea</taxon>
        <taxon>Papilionidae</taxon>
        <taxon>Papilioninae</taxon>
        <taxon>Papilio</taxon>
    </lineage>
</organism>
<keyword evidence="20" id="KW-1185">Reference proteome</keyword>
<name>A0A0N1PIB9_PAPMA</name>
<dbReference type="EC" id="3.3.2.2" evidence="12"/>
<evidence type="ECO:0000256" key="16">
    <source>
        <dbReference type="ARBA" id="ARBA00049458"/>
    </source>
</evidence>
<feature type="transmembrane region" description="Helical" evidence="18">
    <location>
        <begin position="219"/>
        <end position="238"/>
    </location>
</feature>
<keyword evidence="11 18" id="KW-0472">Membrane</keyword>
<dbReference type="GO" id="GO:0005789">
    <property type="term" value="C:endoplasmic reticulum membrane"/>
    <property type="evidence" value="ECO:0007669"/>
    <property type="project" value="UniProtKB-SubCell"/>
</dbReference>
<dbReference type="STRING" id="76193.A0A0N1PIB9"/>
<evidence type="ECO:0000256" key="3">
    <source>
        <dbReference type="ARBA" id="ARBA00007375"/>
    </source>
</evidence>
<dbReference type="PANTHER" id="PTHR31885">
    <property type="entry name" value="GH04784P"/>
    <property type="match status" value="1"/>
</dbReference>
<evidence type="ECO:0000256" key="13">
    <source>
        <dbReference type="ARBA" id="ARBA00037660"/>
    </source>
</evidence>
<feature type="transmembrane region" description="Helical" evidence="18">
    <location>
        <begin position="166"/>
        <end position="182"/>
    </location>
</feature>
<evidence type="ECO:0000256" key="6">
    <source>
        <dbReference type="ARBA" id="ARBA00022692"/>
    </source>
</evidence>
<evidence type="ECO:0000256" key="12">
    <source>
        <dbReference type="ARBA" id="ARBA00035673"/>
    </source>
</evidence>
<dbReference type="FunCoup" id="A0A0N1PIB9">
    <property type="interactions" value="74"/>
</dbReference>
<keyword evidence="6 18" id="KW-0812">Transmembrane</keyword>
<dbReference type="PANTHER" id="PTHR31885:SF7">
    <property type="entry name" value="LYSOPLASMALOGENASE"/>
    <property type="match status" value="1"/>
</dbReference>
<evidence type="ECO:0000313" key="19">
    <source>
        <dbReference type="EMBL" id="KPJ11070.1"/>
    </source>
</evidence>
<sequence>MFGGMMMTKNVTSDGGGAQMKRAGVSGQLVPFFKAVCVYFVLGAGAPSAATAALKCAPIICLFCCVLYKAAYSAGERDTGRHHTNRSISGIREYSVSSFAVYCNVSSAIWCCDRGRYARFVCLGLALSALGDAALVWPRLLAAGIVMFGAAHVAYIAAFGLRPRRAGLGALAALAAALYVRTLRPAALAPFAMLVHVYAALLAAMAWRGAARPGPQRAGALLFAISDALLGYSLFGGSLPYKNVLVMSTYYLGQLLIALSALKPTEAQRHEH</sequence>
<dbReference type="AlphaFoldDB" id="A0A0N1PIB9"/>
<feature type="transmembrane region" description="Helical" evidence="18">
    <location>
        <begin position="117"/>
        <end position="135"/>
    </location>
</feature>
<comment type="similarity">
    <text evidence="3">Belongs to the TMEM86 family.</text>
</comment>
<evidence type="ECO:0000256" key="11">
    <source>
        <dbReference type="ARBA" id="ARBA00023136"/>
    </source>
</evidence>
<evidence type="ECO:0000256" key="4">
    <source>
        <dbReference type="ARBA" id="ARBA00011738"/>
    </source>
</evidence>
<evidence type="ECO:0000256" key="5">
    <source>
        <dbReference type="ARBA" id="ARBA00022490"/>
    </source>
</evidence>
<dbReference type="InterPro" id="IPR012506">
    <property type="entry name" value="TMEM86B-like"/>
</dbReference>
<proteinExistence type="inferred from homology"/>
<protein>
    <recommendedName>
        <fullName evidence="14">Lysoplasmalogenase TMEM86B</fullName>
        <ecNumber evidence="12">3.3.2.2</ecNumber>
    </recommendedName>
    <alternativeName>
        <fullName evidence="15">Transmembrane protein 86B</fullName>
    </alternativeName>
</protein>
<dbReference type="Pfam" id="PF07947">
    <property type="entry name" value="YhhN"/>
    <property type="match status" value="1"/>
</dbReference>
<accession>A0A0N1PIB9</accession>
<feature type="transmembrane region" description="Helical" evidence="18">
    <location>
        <begin position="29"/>
        <end position="46"/>
    </location>
</feature>
<evidence type="ECO:0000256" key="15">
    <source>
        <dbReference type="ARBA" id="ARBA00042674"/>
    </source>
</evidence>
<keyword evidence="9 18" id="KW-1133">Transmembrane helix</keyword>
<comment type="catalytic activity">
    <reaction evidence="16">
        <text>a 1-O-(1Z-alkenyl)-sn-glycero-3-phosphoethanolamine + H2O = a 2,3-saturated aldehyde + sn-glycero-3-phosphoethanolamine</text>
        <dbReference type="Rhea" id="RHEA:16905"/>
        <dbReference type="ChEBI" id="CHEBI:15377"/>
        <dbReference type="ChEBI" id="CHEBI:73359"/>
        <dbReference type="ChEBI" id="CHEBI:77288"/>
        <dbReference type="ChEBI" id="CHEBI:143890"/>
        <dbReference type="EC" id="3.3.2.2"/>
    </reaction>
</comment>
<dbReference type="EMBL" id="KQ460889">
    <property type="protein sequence ID" value="KPJ11070.1"/>
    <property type="molecule type" value="Genomic_DNA"/>
</dbReference>
<keyword evidence="7" id="KW-0378">Hydrolase</keyword>
<dbReference type="GO" id="GO:0047408">
    <property type="term" value="F:alkenylglycerophosphocholine hydrolase activity"/>
    <property type="evidence" value="ECO:0007669"/>
    <property type="project" value="UniProtKB-EC"/>
</dbReference>
<feature type="transmembrane region" description="Helical" evidence="18">
    <location>
        <begin position="188"/>
        <end position="207"/>
    </location>
</feature>
<keyword evidence="8" id="KW-0256">Endoplasmic reticulum</keyword>
<evidence type="ECO:0000256" key="7">
    <source>
        <dbReference type="ARBA" id="ARBA00022801"/>
    </source>
</evidence>
<feature type="transmembrane region" description="Helical" evidence="18">
    <location>
        <begin position="141"/>
        <end position="159"/>
    </location>
</feature>
<evidence type="ECO:0000256" key="10">
    <source>
        <dbReference type="ARBA" id="ARBA00023098"/>
    </source>
</evidence>